<keyword evidence="4 6" id="KW-0238">DNA-binding</keyword>
<reference evidence="9 10" key="1">
    <citation type="submission" date="2015-11" db="EMBL/GenBank/DDBJ databases">
        <title>Butyribacter intestini gen. nov., sp. nov., a butyric acid-producing bacterium of the family Lachnospiraceae isolated from the human faeces.</title>
        <authorList>
            <person name="Zou Y."/>
            <person name="Xue W."/>
            <person name="Luo G."/>
            <person name="Lv M."/>
        </authorList>
    </citation>
    <scope>NUCLEOTIDE SEQUENCE [LARGE SCALE GENOMIC DNA]</scope>
    <source>
        <strain evidence="9 10">ACET-33324</strain>
    </source>
</reference>
<dbReference type="EMBL" id="LNAM01000055">
    <property type="protein sequence ID" value="KSV60050.1"/>
    <property type="molecule type" value="Genomic_DNA"/>
</dbReference>
<dbReference type="RefSeq" id="WP_058351723.1">
    <property type="nucleotide sequence ID" value="NZ_CABMMD010000055.1"/>
</dbReference>
<keyword evidence="10" id="KW-1185">Reference proteome</keyword>
<dbReference type="InterPro" id="IPR010998">
    <property type="entry name" value="Integrase_recombinase_N"/>
</dbReference>
<dbReference type="PANTHER" id="PTHR30349:SF41">
    <property type="entry name" value="INTEGRASE_RECOMBINASE PROTEIN MJ0367-RELATED"/>
    <property type="match status" value="1"/>
</dbReference>
<comment type="similarity">
    <text evidence="2">Belongs to the 'phage' integrase family.</text>
</comment>
<evidence type="ECO:0000256" key="3">
    <source>
        <dbReference type="ARBA" id="ARBA00022908"/>
    </source>
</evidence>
<gene>
    <name evidence="9" type="ORF">ASU35_17570</name>
</gene>
<feature type="domain" description="Tyr recombinase" evidence="7">
    <location>
        <begin position="102"/>
        <end position="277"/>
    </location>
</feature>
<dbReference type="AlphaFoldDB" id="A0A0V8QHK1"/>
<dbReference type="InterPro" id="IPR002104">
    <property type="entry name" value="Integrase_catalytic"/>
</dbReference>
<feature type="domain" description="Core-binding (CB)" evidence="8">
    <location>
        <begin position="1"/>
        <end position="85"/>
    </location>
</feature>
<evidence type="ECO:0000256" key="1">
    <source>
        <dbReference type="ARBA" id="ARBA00003283"/>
    </source>
</evidence>
<sequence>MDKYLGSFREMISLRGLTDHTLNSYCTYIRAYLDYLTNILHKAPEEVSWDELRDYIRWLQKSRVLSDRTVNCAISQLRFFTLYVLHKPWDDTQLPMRKFDEYLPFVPSKEETWQFISSMPDLKPKTMVTLMYSSGLRIGEVCRLRYEDVDRKNMRLHITHTKSRKDRYAILSKAALDLLTQYWFECDRPMGYLFPKQCGEDRPIDTFFLSRHIHAHEDRLGWERRLTCHSFRHAFATHLYENGTDLLTIKALMGHKSLHSTTIYVHLSGNSIRRAVSPLDYMAGVCHE</sequence>
<evidence type="ECO:0000313" key="9">
    <source>
        <dbReference type="EMBL" id="KSV60050.1"/>
    </source>
</evidence>
<dbReference type="GO" id="GO:0006310">
    <property type="term" value="P:DNA recombination"/>
    <property type="evidence" value="ECO:0007669"/>
    <property type="project" value="UniProtKB-KW"/>
</dbReference>
<keyword evidence="5" id="KW-0233">DNA recombination</keyword>
<dbReference type="InterPro" id="IPR044068">
    <property type="entry name" value="CB"/>
</dbReference>
<evidence type="ECO:0000259" key="8">
    <source>
        <dbReference type="PROSITE" id="PS51900"/>
    </source>
</evidence>
<protein>
    <recommendedName>
        <fullName evidence="11">Integrase</fullName>
    </recommendedName>
</protein>
<dbReference type="Gene3D" id="1.10.443.10">
    <property type="entry name" value="Intergrase catalytic core"/>
    <property type="match status" value="1"/>
</dbReference>
<evidence type="ECO:0000256" key="4">
    <source>
        <dbReference type="ARBA" id="ARBA00023125"/>
    </source>
</evidence>
<comment type="function">
    <text evidence="1">Site-specific tyrosine recombinase, which acts by catalyzing the cutting and rejoining of the recombining DNA molecules.</text>
</comment>
<dbReference type="PROSITE" id="PS51900">
    <property type="entry name" value="CB"/>
    <property type="match status" value="1"/>
</dbReference>
<dbReference type="InterPro" id="IPR050090">
    <property type="entry name" value="Tyrosine_recombinase_XerCD"/>
</dbReference>
<dbReference type="SUPFAM" id="SSF56349">
    <property type="entry name" value="DNA breaking-rejoining enzymes"/>
    <property type="match status" value="1"/>
</dbReference>
<accession>A0A0V8QHK1</accession>
<dbReference type="InterPro" id="IPR013762">
    <property type="entry name" value="Integrase-like_cat_sf"/>
</dbReference>
<evidence type="ECO:0000256" key="2">
    <source>
        <dbReference type="ARBA" id="ARBA00008857"/>
    </source>
</evidence>
<dbReference type="InterPro" id="IPR004107">
    <property type="entry name" value="Integrase_SAM-like_N"/>
</dbReference>
<evidence type="ECO:0000259" key="7">
    <source>
        <dbReference type="PROSITE" id="PS51898"/>
    </source>
</evidence>
<evidence type="ECO:0000313" key="10">
    <source>
        <dbReference type="Proteomes" id="UP000054874"/>
    </source>
</evidence>
<dbReference type="PROSITE" id="PS51898">
    <property type="entry name" value="TYR_RECOMBINASE"/>
    <property type="match status" value="1"/>
</dbReference>
<dbReference type="Proteomes" id="UP000054874">
    <property type="component" value="Unassembled WGS sequence"/>
</dbReference>
<evidence type="ECO:0000256" key="6">
    <source>
        <dbReference type="PROSITE-ProRule" id="PRU01248"/>
    </source>
</evidence>
<dbReference type="PANTHER" id="PTHR30349">
    <property type="entry name" value="PHAGE INTEGRASE-RELATED"/>
    <property type="match status" value="1"/>
</dbReference>
<evidence type="ECO:0000256" key="5">
    <source>
        <dbReference type="ARBA" id="ARBA00023172"/>
    </source>
</evidence>
<keyword evidence="3" id="KW-0229">DNA integration</keyword>
<comment type="caution">
    <text evidence="9">The sequence shown here is derived from an EMBL/GenBank/DDBJ whole genome shotgun (WGS) entry which is preliminary data.</text>
</comment>
<dbReference type="Gene3D" id="1.10.150.130">
    <property type="match status" value="1"/>
</dbReference>
<dbReference type="Pfam" id="PF00589">
    <property type="entry name" value="Phage_integrase"/>
    <property type="match status" value="1"/>
</dbReference>
<dbReference type="Pfam" id="PF13495">
    <property type="entry name" value="Phage_int_SAM_4"/>
    <property type="match status" value="1"/>
</dbReference>
<organism evidence="9 10">
    <name type="scientific">Acetivibrio ethanolgignens</name>
    <dbReference type="NCBI Taxonomy" id="290052"/>
    <lineage>
        <taxon>Bacteria</taxon>
        <taxon>Bacillati</taxon>
        <taxon>Bacillota</taxon>
        <taxon>Clostridia</taxon>
        <taxon>Eubacteriales</taxon>
        <taxon>Oscillospiraceae</taxon>
        <taxon>Acetivibrio</taxon>
    </lineage>
</organism>
<dbReference type="GO" id="GO:0015074">
    <property type="term" value="P:DNA integration"/>
    <property type="evidence" value="ECO:0007669"/>
    <property type="project" value="UniProtKB-KW"/>
</dbReference>
<dbReference type="OrthoDB" id="9801717at2"/>
<dbReference type="InterPro" id="IPR011010">
    <property type="entry name" value="DNA_brk_join_enz"/>
</dbReference>
<name>A0A0V8QHK1_9FIRM</name>
<proteinExistence type="inferred from homology"/>
<dbReference type="STRING" id="290052.ASU35_17570"/>
<evidence type="ECO:0008006" key="11">
    <source>
        <dbReference type="Google" id="ProtNLM"/>
    </source>
</evidence>
<dbReference type="GO" id="GO:0003677">
    <property type="term" value="F:DNA binding"/>
    <property type="evidence" value="ECO:0007669"/>
    <property type="project" value="UniProtKB-UniRule"/>
</dbReference>